<evidence type="ECO:0000313" key="8">
    <source>
        <dbReference type="Proteomes" id="UP001302316"/>
    </source>
</evidence>
<dbReference type="SMART" id="SM00267">
    <property type="entry name" value="GGDEF"/>
    <property type="match status" value="1"/>
</dbReference>
<evidence type="ECO:0000256" key="5">
    <source>
        <dbReference type="SAM" id="Phobius"/>
    </source>
</evidence>
<dbReference type="SUPFAM" id="SSF55781">
    <property type="entry name" value="GAF domain-like"/>
    <property type="match status" value="1"/>
</dbReference>
<dbReference type="Proteomes" id="UP001302316">
    <property type="component" value="Unassembled WGS sequence"/>
</dbReference>
<protein>
    <recommendedName>
        <fullName evidence="2">diguanylate cyclase</fullName>
        <ecNumber evidence="2">2.7.7.65</ecNumber>
    </recommendedName>
</protein>
<dbReference type="RefSeq" id="WP_346053321.1">
    <property type="nucleotide sequence ID" value="NZ_JAYGII010000057.1"/>
</dbReference>
<dbReference type="AlphaFoldDB" id="A0AAP6MN02"/>
<name>A0AAP6MN02_9GAMM</name>
<dbReference type="InterPro" id="IPR011110">
    <property type="entry name" value="Reg_prop"/>
</dbReference>
<dbReference type="GO" id="GO:0052621">
    <property type="term" value="F:diguanylate cyclase activity"/>
    <property type="evidence" value="ECO:0007669"/>
    <property type="project" value="UniProtKB-EC"/>
</dbReference>
<dbReference type="EC" id="2.7.7.65" evidence="2"/>
<dbReference type="NCBIfam" id="TIGR00254">
    <property type="entry name" value="GGDEF"/>
    <property type="match status" value="1"/>
</dbReference>
<dbReference type="InterPro" id="IPR029016">
    <property type="entry name" value="GAF-like_dom_sf"/>
</dbReference>
<organism evidence="7 8">
    <name type="scientific">Natronospira elongata</name>
    <dbReference type="NCBI Taxonomy" id="3110268"/>
    <lineage>
        <taxon>Bacteria</taxon>
        <taxon>Pseudomonadati</taxon>
        <taxon>Pseudomonadota</taxon>
        <taxon>Gammaproteobacteria</taxon>
        <taxon>Natronospirales</taxon>
        <taxon>Natronospiraceae</taxon>
        <taxon>Natronospira</taxon>
    </lineage>
</organism>
<dbReference type="InterPro" id="IPR043128">
    <property type="entry name" value="Rev_trsase/Diguanyl_cyclase"/>
</dbReference>
<dbReference type="Gene3D" id="3.30.70.270">
    <property type="match status" value="1"/>
</dbReference>
<evidence type="ECO:0000256" key="3">
    <source>
        <dbReference type="ARBA" id="ARBA00034247"/>
    </source>
</evidence>
<dbReference type="Gene3D" id="2.130.10.10">
    <property type="entry name" value="YVTN repeat-like/Quinoprotein amine dehydrogenase"/>
    <property type="match status" value="3"/>
</dbReference>
<dbReference type="InterPro" id="IPR015943">
    <property type="entry name" value="WD40/YVTN_repeat-like_dom_sf"/>
</dbReference>
<dbReference type="Pfam" id="PF13185">
    <property type="entry name" value="GAF_2"/>
    <property type="match status" value="1"/>
</dbReference>
<dbReference type="InterPro" id="IPR050469">
    <property type="entry name" value="Diguanylate_Cyclase"/>
</dbReference>
<evidence type="ECO:0000259" key="6">
    <source>
        <dbReference type="PROSITE" id="PS50887"/>
    </source>
</evidence>
<dbReference type="CDD" id="cd01949">
    <property type="entry name" value="GGDEF"/>
    <property type="match status" value="1"/>
</dbReference>
<keyword evidence="8" id="KW-1185">Reference proteome</keyword>
<proteinExistence type="predicted"/>
<dbReference type="FunFam" id="3.30.70.270:FF:000001">
    <property type="entry name" value="Diguanylate cyclase domain protein"/>
    <property type="match status" value="1"/>
</dbReference>
<dbReference type="InterPro" id="IPR029787">
    <property type="entry name" value="Nucleotide_cyclase"/>
</dbReference>
<dbReference type="InterPro" id="IPR013783">
    <property type="entry name" value="Ig-like_fold"/>
</dbReference>
<evidence type="ECO:0000313" key="7">
    <source>
        <dbReference type="EMBL" id="MEA5446787.1"/>
    </source>
</evidence>
<dbReference type="SUPFAM" id="SSF55073">
    <property type="entry name" value="Nucleotide cyclase"/>
    <property type="match status" value="1"/>
</dbReference>
<dbReference type="Pfam" id="PF00990">
    <property type="entry name" value="GGDEF"/>
    <property type="match status" value="1"/>
</dbReference>
<dbReference type="PROSITE" id="PS50887">
    <property type="entry name" value="GGDEF"/>
    <property type="match status" value="1"/>
</dbReference>
<keyword evidence="5" id="KW-1133">Transmembrane helix</keyword>
<evidence type="ECO:0000256" key="2">
    <source>
        <dbReference type="ARBA" id="ARBA00012528"/>
    </source>
</evidence>
<dbReference type="PANTHER" id="PTHR45138">
    <property type="entry name" value="REGULATORY COMPONENTS OF SENSORY TRANSDUCTION SYSTEM"/>
    <property type="match status" value="1"/>
</dbReference>
<gene>
    <name evidence="7" type="ORF">VCB98_13250</name>
</gene>
<dbReference type="Gene3D" id="2.60.40.10">
    <property type="entry name" value="Immunoglobulins"/>
    <property type="match status" value="1"/>
</dbReference>
<dbReference type="Pfam" id="PF07495">
    <property type="entry name" value="Y_Y_Y"/>
    <property type="match status" value="1"/>
</dbReference>
<keyword evidence="7" id="KW-0548">Nucleotidyltransferase</keyword>
<dbReference type="SUPFAM" id="SSF63829">
    <property type="entry name" value="Calcium-dependent phosphotriesterase"/>
    <property type="match status" value="2"/>
</dbReference>
<feature type="transmembrane region" description="Helical" evidence="5">
    <location>
        <begin position="829"/>
        <end position="854"/>
    </location>
</feature>
<keyword evidence="5" id="KW-0812">Transmembrane</keyword>
<reference evidence="7 8" key="1">
    <citation type="submission" date="2023-12" db="EMBL/GenBank/DDBJ databases">
        <title>Whole-genome sequencing of halo(alkali)philic microorganisms from hypersaline lakes.</title>
        <authorList>
            <person name="Sorokin D.Y."/>
            <person name="Merkel A.Y."/>
            <person name="Messina E."/>
            <person name="Yakimov M."/>
        </authorList>
    </citation>
    <scope>NUCLEOTIDE SEQUENCE [LARGE SCALE GENOMIC DNA]</scope>
    <source>
        <strain evidence="7 8">AB-CW1</strain>
    </source>
</reference>
<evidence type="ECO:0000256" key="4">
    <source>
        <dbReference type="SAM" id="Coils"/>
    </source>
</evidence>
<accession>A0AAP6MN02</accession>
<dbReference type="PANTHER" id="PTHR45138:SF9">
    <property type="entry name" value="DIGUANYLATE CYCLASE DGCM-RELATED"/>
    <property type="match status" value="1"/>
</dbReference>
<dbReference type="InterPro" id="IPR000160">
    <property type="entry name" value="GGDEF_dom"/>
</dbReference>
<keyword evidence="5" id="KW-0472">Membrane</keyword>
<evidence type="ECO:0000256" key="1">
    <source>
        <dbReference type="ARBA" id="ARBA00001946"/>
    </source>
</evidence>
<dbReference type="InterPro" id="IPR011123">
    <property type="entry name" value="Y_Y_Y"/>
</dbReference>
<comment type="cofactor">
    <cofactor evidence="1">
        <name>Mg(2+)</name>
        <dbReference type="ChEBI" id="CHEBI:18420"/>
    </cofactor>
</comment>
<keyword evidence="7" id="KW-0808">Transferase</keyword>
<dbReference type="InterPro" id="IPR003018">
    <property type="entry name" value="GAF"/>
</dbReference>
<dbReference type="Pfam" id="PF07494">
    <property type="entry name" value="Reg_prop"/>
    <property type="match status" value="3"/>
</dbReference>
<dbReference type="Gene3D" id="3.30.450.40">
    <property type="match status" value="1"/>
</dbReference>
<comment type="catalytic activity">
    <reaction evidence="3">
        <text>2 GTP = 3',3'-c-di-GMP + 2 diphosphate</text>
        <dbReference type="Rhea" id="RHEA:24898"/>
        <dbReference type="ChEBI" id="CHEBI:33019"/>
        <dbReference type="ChEBI" id="CHEBI:37565"/>
        <dbReference type="ChEBI" id="CHEBI:58805"/>
        <dbReference type="EC" id="2.7.7.65"/>
    </reaction>
</comment>
<keyword evidence="4" id="KW-0175">Coiled coil</keyword>
<feature type="transmembrane region" description="Helical" evidence="5">
    <location>
        <begin position="29"/>
        <end position="48"/>
    </location>
</feature>
<feature type="domain" description="GGDEF" evidence="6">
    <location>
        <begin position="1061"/>
        <end position="1194"/>
    </location>
</feature>
<dbReference type="EMBL" id="JAYGII010000057">
    <property type="protein sequence ID" value="MEA5446787.1"/>
    <property type="molecule type" value="Genomic_DNA"/>
</dbReference>
<sequence length="1203" mass="133598">MNLATDMDCQVPGQQAAAGDAGGERVLKLTLLVVLGCLFCVWFSALHANTGFVRFESLTIEDGLGQNTVGSLLQDSRGFIWLGTEAGLQRYDGQEFRTFRHDPAEPDSLADNFVISLAEGPDGSIWVGTMAGGIHRLDQASGRMERIRVRGAEPDTHGLIWAIHVNDRGDVWAATQDGALYRAADQNEFRVLAPEVPMAEIVDGRRPIAAPFVAVTEDVHGDIVFGTADGLVRLNDDMEFVPWEKTTIGDSVPSGFFVSALNVDRQGNLWAGGAGSVFRVSSGGRVEQFGEDHPLGQAALDTAIWAIDQDPEGYLWFATFSSGLWRYDPDQESLMQFRGDPSMPRGLAEDNLMTAMVDHSGLLWIGTESHGAQRLNPQALRFGQFGHHPIKEDSLPHPVVWAIENKGDKLWVGTQEGLAVMNWPDTEEASQVRRFHGRSDEETRSLQASHISGIRTDSKGGLWVATLSGLWYGQDDPNAEDGMELAPVNVAEALGQDYAVPIPGITVDSYGNLLIAWEESIAARFADNERWEVLLDAEELRLGYIHAIWLRNDSDLWISGEHGLLLYDLAADRPRYLIAGDDRSGEAEHISLRHGGVFGFDQAEDGSVWLGSQTGLYWVNLDAGEWRRYSQGDGMPSDSVYAVALDSSGYVWVSTAQGLTRLDPLSEEFISFDVSDGLQSNEFNGGVVAKLEDGRLAFGGLNGINVFRPEKMEMRSPPPPVSITAVQVGDRLIDDLLLGSDTQITVPHYDNFITVDFSALDFRNPRKNRFQYRLDGFDEDWRDAARFNQAIYTNLPPGHYTLQVKAANSLGVWNEEGESLRLRVEAAPWWQPLAIVGYFILAFLVTAFLFRLYLRRLARERLIDRERERRELSERLQRVTARLAASVDPERVLDRLHENLVDLVDVEAMVLFTDNGEHYDLNGERGNEQAIKSLSKLPTRLSAAVDRAKQSGRVELLEEGELIMLAYPRPGDSSAVLVPLRVSGARYGFLALGRQGPAFNHQERELLSVVGTQAMVALEKANLFARVEELATTDGLTGLFNRRHIETLALEELARAERYSHGMALLMIDIDHFKTINDRYGHDEGDLCLKRFARLLTDETRRSDLVGRFGGEEFMAVLPETTRDKAVEVANRIRERVTQTAFSDHVLEGDLSVSIGMTIRKSGENSLQDMIRRADRALYQTKRGGRNQVVIATKDDDASGSVE</sequence>
<feature type="coiled-coil region" evidence="4">
    <location>
        <begin position="855"/>
        <end position="882"/>
    </location>
</feature>
<comment type="caution">
    <text evidence="7">The sequence shown here is derived from an EMBL/GenBank/DDBJ whole genome shotgun (WGS) entry which is preliminary data.</text>
</comment>